<proteinExistence type="predicted"/>
<keyword evidence="4" id="KW-0812">Transmembrane</keyword>
<dbReference type="Pfam" id="PF13181">
    <property type="entry name" value="TPR_8"/>
    <property type="match status" value="2"/>
</dbReference>
<dbReference type="Proteomes" id="UP000256650">
    <property type="component" value="Unassembled WGS sequence"/>
</dbReference>
<feature type="repeat" description="TPR" evidence="3">
    <location>
        <begin position="273"/>
        <end position="306"/>
    </location>
</feature>
<gene>
    <name evidence="5" type="ORF">CQA43_05480</name>
</gene>
<keyword evidence="4" id="KW-1133">Transmembrane helix</keyword>
<dbReference type="InterPro" id="IPR011990">
    <property type="entry name" value="TPR-like_helical_dom_sf"/>
</dbReference>
<dbReference type="OrthoDB" id="5346105at2"/>
<feature type="repeat" description="TPR" evidence="3">
    <location>
        <begin position="460"/>
        <end position="493"/>
    </location>
</feature>
<accession>A0A3D8ID23</accession>
<dbReference type="PANTHER" id="PTHR44858">
    <property type="entry name" value="TETRATRICOPEPTIDE REPEAT PROTEIN 6"/>
    <property type="match status" value="1"/>
</dbReference>
<keyword evidence="1" id="KW-0677">Repeat</keyword>
<dbReference type="SMART" id="SM00028">
    <property type="entry name" value="TPR"/>
    <property type="match status" value="3"/>
</dbReference>
<evidence type="ECO:0000256" key="3">
    <source>
        <dbReference type="PROSITE-ProRule" id="PRU00339"/>
    </source>
</evidence>
<name>A0A3D8ID23_9HELI</name>
<comment type="caution">
    <text evidence="5">The sequence shown here is derived from an EMBL/GenBank/DDBJ whole genome shotgun (WGS) entry which is preliminary data.</text>
</comment>
<evidence type="ECO:0000313" key="6">
    <source>
        <dbReference type="Proteomes" id="UP000256650"/>
    </source>
</evidence>
<dbReference type="GeneID" id="82535739"/>
<keyword evidence="2 3" id="KW-0802">TPR repeat</keyword>
<feature type="transmembrane region" description="Helical" evidence="4">
    <location>
        <begin position="50"/>
        <end position="73"/>
    </location>
</feature>
<keyword evidence="6" id="KW-1185">Reference proteome</keyword>
<dbReference type="PANTHER" id="PTHR44858:SF1">
    <property type="entry name" value="UDP-N-ACETYLGLUCOSAMINE--PEPTIDE N-ACETYLGLUCOSAMINYLTRANSFERASE SPINDLY-RELATED"/>
    <property type="match status" value="1"/>
</dbReference>
<evidence type="ECO:0000256" key="1">
    <source>
        <dbReference type="ARBA" id="ARBA00022737"/>
    </source>
</evidence>
<dbReference type="RefSeq" id="WP_115551600.1">
    <property type="nucleotide sequence ID" value="NZ_CAOUPK010000018.1"/>
</dbReference>
<protein>
    <recommendedName>
        <fullName evidence="7">Tetratricopeptide repeat protein</fullName>
    </recommendedName>
</protein>
<feature type="repeat" description="TPR" evidence="3">
    <location>
        <begin position="139"/>
        <end position="172"/>
    </location>
</feature>
<organism evidence="5 6">
    <name type="scientific">Helicobacter ganmani</name>
    <dbReference type="NCBI Taxonomy" id="60246"/>
    <lineage>
        <taxon>Bacteria</taxon>
        <taxon>Pseudomonadati</taxon>
        <taxon>Campylobacterota</taxon>
        <taxon>Epsilonproteobacteria</taxon>
        <taxon>Campylobacterales</taxon>
        <taxon>Helicobacteraceae</taxon>
        <taxon>Helicobacter</taxon>
    </lineage>
</organism>
<dbReference type="PROSITE" id="PS50005">
    <property type="entry name" value="TPR"/>
    <property type="match status" value="3"/>
</dbReference>
<evidence type="ECO:0000313" key="5">
    <source>
        <dbReference type="EMBL" id="RDU63067.1"/>
    </source>
</evidence>
<sequence length="790" mass="90195">MPQNQENNQVIQLDDNFGVLDDILKKEPQESKPQNKIEKLLEFFNQHKKISVILAVLFGFFILGFIFLIGLVLTREVQPPQTQTNALPPIDFSIKKGEDIITDAENLEALIKKANFLYTNGNKLEALDLYNKISNYSEGLSNYNLGVAQMEEKSYLEALNSFQKAIDLGEDRVISSLNAAICSLYLQEPLKYRYYLQLAQTYLPKTGNLPIYSYLYALTNFYLGNYLEAFSSLIHPSSDYYQEETNQLLATMYAYFNNNYKAIDALNRNSTDPKTWFNLALLYARIGDYNEANKLLTQSIDTFGSTLESDIALMLVKLQLTEYSQAARLANKYSQNQEALDRNPYPIQITLRDDFFNIDVAQKRFWDNFIGQKLNAYNVLFYFASYKVFDAKEAFNVIQEGGINIRIENLQEAKEILLRGQTISRMNRNIANAILETLNGNIRNANALLLEVVNAYPNHSILHYNLGLNYAQMGNFDAAYQHFLRSFHLNPKDLYAGIFALITAKLTYRDTGRLESEIGREIVNFQGNAEEQEFIQALLNFARDGIPTPLQSLENKEDNVAIYYALDFAQGVQMNNQTLLVKSAEGLKRLYPNDPISNLLSLLAINYQDEPKSLALKLQNYYQDPKINRDSIYYGASVVREMYIEVAHIIGTLHYVQQDLDMRLITEQKDARGVIQALALTYLYLQEFEKSFTLYNSLIDDFKEQDTQTLFLGAVAAIGAGHIENASTLLQLSKLEAPTNYETRIANGILFLQEKNFSAAASQFTTIAASKLRSKYFDFKINTQQILQNP</sequence>
<dbReference type="AlphaFoldDB" id="A0A3D8ID23"/>
<dbReference type="InterPro" id="IPR019734">
    <property type="entry name" value="TPR_rpt"/>
</dbReference>
<dbReference type="SUPFAM" id="SSF48452">
    <property type="entry name" value="TPR-like"/>
    <property type="match status" value="2"/>
</dbReference>
<reference evidence="5 6" key="1">
    <citation type="submission" date="2018-04" db="EMBL/GenBank/DDBJ databases">
        <title>Novel Campyloabacter and Helicobacter Species and Strains.</title>
        <authorList>
            <person name="Mannion A.J."/>
            <person name="Shen Z."/>
            <person name="Fox J.G."/>
        </authorList>
    </citation>
    <scope>NUCLEOTIDE SEQUENCE [LARGE SCALE GENOMIC DNA]</scope>
    <source>
        <strain evidence="5 6">MIT 99-5101</strain>
    </source>
</reference>
<dbReference type="Gene3D" id="1.25.40.10">
    <property type="entry name" value="Tetratricopeptide repeat domain"/>
    <property type="match status" value="3"/>
</dbReference>
<dbReference type="EMBL" id="NXLS01000004">
    <property type="protein sequence ID" value="RDU63067.1"/>
    <property type="molecule type" value="Genomic_DNA"/>
</dbReference>
<evidence type="ECO:0000256" key="4">
    <source>
        <dbReference type="SAM" id="Phobius"/>
    </source>
</evidence>
<dbReference type="InterPro" id="IPR050498">
    <property type="entry name" value="Ycf3"/>
</dbReference>
<evidence type="ECO:0008006" key="7">
    <source>
        <dbReference type="Google" id="ProtNLM"/>
    </source>
</evidence>
<keyword evidence="4" id="KW-0472">Membrane</keyword>
<evidence type="ECO:0000256" key="2">
    <source>
        <dbReference type="ARBA" id="ARBA00022803"/>
    </source>
</evidence>